<dbReference type="PANTHER" id="PTHR11941:SF54">
    <property type="entry name" value="ENOYL-COA HYDRATASE, MITOCHONDRIAL"/>
    <property type="match status" value="1"/>
</dbReference>
<dbReference type="InterPro" id="IPR014748">
    <property type="entry name" value="Enoyl-CoA_hydra_C"/>
</dbReference>
<keyword evidence="2" id="KW-0456">Lyase</keyword>
<evidence type="ECO:0000256" key="2">
    <source>
        <dbReference type="ARBA" id="ARBA00023239"/>
    </source>
</evidence>
<evidence type="ECO:0000256" key="3">
    <source>
        <dbReference type="RuleBase" id="RU003707"/>
    </source>
</evidence>
<dbReference type="SUPFAM" id="SSF52096">
    <property type="entry name" value="ClpP/crotonase"/>
    <property type="match status" value="1"/>
</dbReference>
<reference evidence="5" key="1">
    <citation type="submission" date="2015-07" db="EMBL/GenBank/DDBJ databases">
        <title>Fjat-10053 dsm26.</title>
        <authorList>
            <person name="Liu B."/>
            <person name="Wang J."/>
            <person name="Zhu Y."/>
            <person name="Liu G."/>
            <person name="Chen Q."/>
            <person name="Chen Z."/>
            <person name="Lan J."/>
            <person name="Che J."/>
            <person name="Ge C."/>
            <person name="Shi H."/>
            <person name="Pan Z."/>
            <person name="Liu X."/>
        </authorList>
    </citation>
    <scope>NUCLEOTIDE SEQUENCE [LARGE SCALE GENOMIC DNA]</scope>
    <source>
        <strain evidence="5">DSM 26</strain>
    </source>
</reference>
<dbReference type="GeneID" id="66871680"/>
<dbReference type="InterPro" id="IPR029045">
    <property type="entry name" value="ClpP/crotonase-like_dom_sf"/>
</dbReference>
<dbReference type="PANTHER" id="PTHR11941">
    <property type="entry name" value="ENOYL-COA HYDRATASE-RELATED"/>
    <property type="match status" value="1"/>
</dbReference>
<evidence type="ECO:0000313" key="4">
    <source>
        <dbReference type="EMBL" id="KNE18735.1"/>
    </source>
</evidence>
<protein>
    <submittedName>
        <fullName evidence="4">Enoyl-CoA hydratase</fullName>
    </submittedName>
</protein>
<proteinExistence type="inferred from homology"/>
<dbReference type="FunFam" id="1.10.12.10:FF:000001">
    <property type="entry name" value="Probable enoyl-CoA hydratase, mitochondrial"/>
    <property type="match status" value="1"/>
</dbReference>
<keyword evidence="5" id="KW-1185">Reference proteome</keyword>
<dbReference type="RefSeq" id="WP_050351215.1">
    <property type="nucleotide sequence ID" value="NZ_BOSN01000002.1"/>
</dbReference>
<name>A0A0L0QJA7_VIRPA</name>
<evidence type="ECO:0000313" key="5">
    <source>
        <dbReference type="Proteomes" id="UP000036780"/>
    </source>
</evidence>
<dbReference type="Pfam" id="PF00378">
    <property type="entry name" value="ECH_1"/>
    <property type="match status" value="1"/>
</dbReference>
<dbReference type="InterPro" id="IPR018376">
    <property type="entry name" value="Enoyl-CoA_hyd/isom_CS"/>
</dbReference>
<dbReference type="Gene3D" id="3.90.226.10">
    <property type="entry name" value="2-enoyl-CoA Hydratase, Chain A, domain 1"/>
    <property type="match status" value="1"/>
</dbReference>
<comment type="caution">
    <text evidence="4">The sequence shown here is derived from an EMBL/GenBank/DDBJ whole genome shotgun (WGS) entry which is preliminary data.</text>
</comment>
<dbReference type="CDD" id="cd06558">
    <property type="entry name" value="crotonase-like"/>
    <property type="match status" value="1"/>
</dbReference>
<dbReference type="FunFam" id="3.90.226.10:FF:000009">
    <property type="entry name" value="Carnitinyl-CoA dehydratase"/>
    <property type="match status" value="1"/>
</dbReference>
<dbReference type="Proteomes" id="UP000036780">
    <property type="component" value="Unassembled WGS sequence"/>
</dbReference>
<sequence length="259" mass="27991">MNLKNLICDIHKNVAIITISRPPVNPLNSDVFRELTQLINELENNEEVKVIVMTGSGEKAFVAGADVKEMATKNLVSLYQMNKKSREAFTKIESANKPIIAAINGLALGGGFELALACDLRISSDKAKFAFPEVGLGIIPGAGGTQRLQKMVGQGIAKELIYFGEMIDARKAQELQLVNKVVAHDQLMDEAIAWAQKLAEKPVVALQMAKTAINSGSNVDIESGLTIETTAFATAFASEDAKEGLSAFTEKRKPEFIGR</sequence>
<dbReference type="GO" id="GO:0016836">
    <property type="term" value="F:hydro-lyase activity"/>
    <property type="evidence" value="ECO:0007669"/>
    <property type="project" value="UniProtKB-ARBA"/>
</dbReference>
<accession>A0A0L0QJA7</accession>
<dbReference type="InterPro" id="IPR001753">
    <property type="entry name" value="Enoyl-CoA_hydra/iso"/>
</dbReference>
<comment type="similarity">
    <text evidence="1 3">Belongs to the enoyl-CoA hydratase/isomerase family.</text>
</comment>
<dbReference type="OrthoDB" id="9775794at2"/>
<evidence type="ECO:0000256" key="1">
    <source>
        <dbReference type="ARBA" id="ARBA00005254"/>
    </source>
</evidence>
<gene>
    <name evidence="4" type="ORF">AFK71_08970</name>
</gene>
<dbReference type="PATRIC" id="fig|1473.5.peg.248"/>
<dbReference type="EMBL" id="LGTO01000007">
    <property type="protein sequence ID" value="KNE18735.1"/>
    <property type="molecule type" value="Genomic_DNA"/>
</dbReference>
<dbReference type="AlphaFoldDB" id="A0A0L0QJA7"/>
<dbReference type="GO" id="GO:0006635">
    <property type="term" value="P:fatty acid beta-oxidation"/>
    <property type="evidence" value="ECO:0007669"/>
    <property type="project" value="TreeGrafter"/>
</dbReference>
<dbReference type="Gene3D" id="1.10.12.10">
    <property type="entry name" value="Lyase 2-enoyl-coa Hydratase, Chain A, domain 2"/>
    <property type="match status" value="1"/>
</dbReference>
<organism evidence="4 5">
    <name type="scientific">Virgibacillus pantothenticus</name>
    <dbReference type="NCBI Taxonomy" id="1473"/>
    <lineage>
        <taxon>Bacteria</taxon>
        <taxon>Bacillati</taxon>
        <taxon>Bacillota</taxon>
        <taxon>Bacilli</taxon>
        <taxon>Bacillales</taxon>
        <taxon>Bacillaceae</taxon>
        <taxon>Virgibacillus</taxon>
    </lineage>
</organism>
<dbReference type="PROSITE" id="PS00166">
    <property type="entry name" value="ENOYL_COA_HYDRATASE"/>
    <property type="match status" value="1"/>
</dbReference>